<dbReference type="EMBL" id="KI397373">
    <property type="protein sequence ID" value="ERM95935.1"/>
    <property type="molecule type" value="Genomic_DNA"/>
</dbReference>
<organism evidence="1 2">
    <name type="scientific">Amborella trichopoda</name>
    <dbReference type="NCBI Taxonomy" id="13333"/>
    <lineage>
        <taxon>Eukaryota</taxon>
        <taxon>Viridiplantae</taxon>
        <taxon>Streptophyta</taxon>
        <taxon>Embryophyta</taxon>
        <taxon>Tracheophyta</taxon>
        <taxon>Spermatophyta</taxon>
        <taxon>Magnoliopsida</taxon>
        <taxon>Amborellales</taxon>
        <taxon>Amborellaceae</taxon>
        <taxon>Amborella</taxon>
    </lineage>
</organism>
<sequence>MAVQAPEKFPHRLISSWNAQDKGLSKPMRLEHVMMSELKSAQFEPIATPGSKEASIRLAMSRKAPTLTGSGP</sequence>
<keyword evidence="2" id="KW-1185">Reference proteome</keyword>
<reference evidence="2" key="1">
    <citation type="journal article" date="2013" name="Science">
        <title>The Amborella genome and the evolution of flowering plants.</title>
        <authorList>
            <consortium name="Amborella Genome Project"/>
        </authorList>
    </citation>
    <scope>NUCLEOTIDE SEQUENCE [LARGE SCALE GENOMIC DNA]</scope>
</reference>
<evidence type="ECO:0000313" key="1">
    <source>
        <dbReference type="EMBL" id="ERM95935.1"/>
    </source>
</evidence>
<accession>W1NL37</accession>
<dbReference type="HOGENOM" id="CLU_2725576_0_0_1"/>
<dbReference type="Gramene" id="ERM95935">
    <property type="protein sequence ID" value="ERM95935"/>
    <property type="gene ID" value="AMTR_s00060p00189890"/>
</dbReference>
<proteinExistence type="predicted"/>
<dbReference type="AlphaFoldDB" id="W1NL37"/>
<gene>
    <name evidence="1" type="ORF">AMTR_s00060p00189890</name>
</gene>
<name>W1NL37_AMBTC</name>
<dbReference type="Proteomes" id="UP000017836">
    <property type="component" value="Unassembled WGS sequence"/>
</dbReference>
<evidence type="ECO:0000313" key="2">
    <source>
        <dbReference type="Proteomes" id="UP000017836"/>
    </source>
</evidence>
<protein>
    <submittedName>
        <fullName evidence="1">Uncharacterized protein</fullName>
    </submittedName>
</protein>